<evidence type="ECO:0000313" key="11">
    <source>
        <dbReference type="Proteomes" id="UP000433883"/>
    </source>
</evidence>
<evidence type="ECO:0000256" key="4">
    <source>
        <dbReference type="ARBA" id="ARBA00015388"/>
    </source>
</evidence>
<comment type="similarity">
    <text evidence="3 8">Belongs to the CTL (choline transporter-like) family.</text>
</comment>
<feature type="transmembrane region" description="Helical" evidence="8">
    <location>
        <begin position="512"/>
        <end position="531"/>
    </location>
</feature>
<feature type="transmembrane region" description="Helical" evidence="8">
    <location>
        <begin position="176"/>
        <end position="197"/>
    </location>
</feature>
<evidence type="ECO:0000256" key="2">
    <source>
        <dbReference type="ARBA" id="ARBA00004651"/>
    </source>
</evidence>
<dbReference type="PANTHER" id="PTHR12385">
    <property type="entry name" value="CHOLINE TRANSPORTER-LIKE (SLC FAMILY 44)"/>
    <property type="match status" value="1"/>
</dbReference>
<evidence type="ECO:0000256" key="9">
    <source>
        <dbReference type="SAM" id="MobiDB-lite"/>
    </source>
</evidence>
<keyword evidence="7 8" id="KW-0472">Membrane</keyword>
<dbReference type="Pfam" id="PF04515">
    <property type="entry name" value="Choline_transpo"/>
    <property type="match status" value="1"/>
</dbReference>
<feature type="transmembrane region" description="Helical" evidence="8">
    <location>
        <begin position="412"/>
        <end position="432"/>
    </location>
</feature>
<organism evidence="10 11">
    <name type="scientific">Venturia inaequalis</name>
    <name type="common">Apple scab fungus</name>
    <dbReference type="NCBI Taxonomy" id="5025"/>
    <lineage>
        <taxon>Eukaryota</taxon>
        <taxon>Fungi</taxon>
        <taxon>Dikarya</taxon>
        <taxon>Ascomycota</taxon>
        <taxon>Pezizomycotina</taxon>
        <taxon>Dothideomycetes</taxon>
        <taxon>Pleosporomycetidae</taxon>
        <taxon>Venturiales</taxon>
        <taxon>Venturiaceae</taxon>
        <taxon>Venturia</taxon>
    </lineage>
</organism>
<evidence type="ECO:0000256" key="1">
    <source>
        <dbReference type="ARBA" id="ARBA00002957"/>
    </source>
</evidence>
<accession>A0A8H3YJY0</accession>
<keyword evidence="5 8" id="KW-0812">Transmembrane</keyword>
<dbReference type="PANTHER" id="PTHR12385:SF4">
    <property type="entry name" value="PROTEIN PNS1"/>
    <property type="match status" value="1"/>
</dbReference>
<evidence type="ECO:0000256" key="8">
    <source>
        <dbReference type="RuleBase" id="RU368066"/>
    </source>
</evidence>
<dbReference type="InterPro" id="IPR007603">
    <property type="entry name" value="Choline_transptr-like"/>
</dbReference>
<keyword evidence="6 8" id="KW-1133">Transmembrane helix</keyword>
<protein>
    <recommendedName>
        <fullName evidence="4 8">Protein PNS1</fullName>
    </recommendedName>
</protein>
<feature type="transmembrane region" description="Helical" evidence="8">
    <location>
        <begin position="228"/>
        <end position="250"/>
    </location>
</feature>
<feature type="transmembrane region" description="Helical" evidence="8">
    <location>
        <begin position="204"/>
        <end position="222"/>
    </location>
</feature>
<reference evidence="10 11" key="1">
    <citation type="submission" date="2019-11" db="EMBL/GenBank/DDBJ databases">
        <title>Venturia inaequalis Genome Resource.</title>
        <authorList>
            <person name="Lichtner F.J."/>
        </authorList>
    </citation>
    <scope>NUCLEOTIDE SEQUENCE [LARGE SCALE GENOMIC DNA]</scope>
    <source>
        <strain evidence="10">Bline_iso_100314</strain>
    </source>
</reference>
<comment type="function">
    <text evidence="1 8">Probably involved in transport through the plasma membrane.</text>
</comment>
<feature type="region of interest" description="Disordered" evidence="9">
    <location>
        <begin position="1"/>
        <end position="26"/>
    </location>
</feature>
<evidence type="ECO:0000256" key="6">
    <source>
        <dbReference type="ARBA" id="ARBA00022989"/>
    </source>
</evidence>
<gene>
    <name evidence="10" type="primary">PNS1</name>
    <name evidence="10" type="ORF">BLS_009430</name>
</gene>
<evidence type="ECO:0000256" key="3">
    <source>
        <dbReference type="ARBA" id="ARBA00007168"/>
    </source>
</evidence>
<feature type="transmembrane region" description="Helical" evidence="8">
    <location>
        <begin position="271"/>
        <end position="299"/>
    </location>
</feature>
<proteinExistence type="inferred from homology"/>
<evidence type="ECO:0000256" key="5">
    <source>
        <dbReference type="ARBA" id="ARBA00022692"/>
    </source>
</evidence>
<evidence type="ECO:0000256" key="7">
    <source>
        <dbReference type="ARBA" id="ARBA00023136"/>
    </source>
</evidence>
<dbReference type="AlphaFoldDB" id="A0A8H3YJY0"/>
<feature type="transmembrane region" description="Helical" evidence="8">
    <location>
        <begin position="319"/>
        <end position="336"/>
    </location>
</feature>
<feature type="compositionally biased region" description="Polar residues" evidence="9">
    <location>
        <begin position="8"/>
        <end position="26"/>
    </location>
</feature>
<sequence length="576" mass="63460">MLKLGPTGNPSARSASQAPESFPKQSFKLSRPQFITNTASLPFLQFSRGTEEMANNQGAAQSYYQEGAPQQMNYAQQPQGQEYAMKNQYQQNPPDYGNYAPQNYDAGGEKQEFSQAFKLDKPKFNDWWAGLLFLLTFAGFVVVSGVSIQGYASTKGFNGGGIYGSRNDFGLDTNTLVLFIFCLAVSIVLSYGYVWMARVFTKQFIWATGILNIIFGFATAIYMLSRKYWSGGIVFLLFSVFTVICFISWIPRIPFSVLMLQTSIDVSKRYGHVYLVSFLGGLVATAFGAWFSVTLVAVYVKYEPGNNPACSKGAGGCSSAKVIGLLVFITFAAYWISEVLKNIVHTTISGVYGSWYFCSHNMPKGPTRGAFKRAMTYSFGSISLGSLIVAIINMLRQACSIAQNQAGQDGNILGSIFFCCLQCFIGLLDWAVQFINRYAFSHIALYGKSYFKAAKDTWTMIKSRGIDALVNECLIGPVLTIGATFIAYACALLAYCYLIFTSPAYNKDGSYTPVVVAFAFLIGLQICNVFTTPLSSGIDTIFVASAWDPEVLMRDHPDLYARMVAVYPQVQQAIHA</sequence>
<feature type="transmembrane region" description="Helical" evidence="8">
    <location>
        <begin position="127"/>
        <end position="148"/>
    </location>
</feature>
<feature type="transmembrane region" description="Helical" evidence="8">
    <location>
        <begin position="474"/>
        <end position="500"/>
    </location>
</feature>
<comment type="subcellular location">
    <subcellularLocation>
        <location evidence="2 8">Cell membrane</location>
        <topology evidence="2 8">Multi-pass membrane protein</topology>
    </subcellularLocation>
</comment>
<evidence type="ECO:0000313" key="10">
    <source>
        <dbReference type="EMBL" id="KAE9963295.1"/>
    </source>
</evidence>
<dbReference type="Proteomes" id="UP000433883">
    <property type="component" value="Unassembled WGS sequence"/>
</dbReference>
<dbReference type="EMBL" id="WNWQ01000864">
    <property type="protein sequence ID" value="KAE9963295.1"/>
    <property type="molecule type" value="Genomic_DNA"/>
</dbReference>
<name>A0A8H3YJY0_VENIN</name>
<comment type="caution">
    <text evidence="10">The sequence shown here is derived from an EMBL/GenBank/DDBJ whole genome shotgun (WGS) entry which is preliminary data.</text>
</comment>
<dbReference type="GO" id="GO:0005886">
    <property type="term" value="C:plasma membrane"/>
    <property type="evidence" value="ECO:0007669"/>
    <property type="project" value="UniProtKB-SubCell"/>
</dbReference>
<feature type="transmembrane region" description="Helical" evidence="8">
    <location>
        <begin position="374"/>
        <end position="392"/>
    </location>
</feature>
<dbReference type="GO" id="GO:0022857">
    <property type="term" value="F:transmembrane transporter activity"/>
    <property type="evidence" value="ECO:0007669"/>
    <property type="project" value="UniProtKB-UniRule"/>
</dbReference>